<dbReference type="PANTHER" id="PTHR24072">
    <property type="entry name" value="RHO FAMILY GTPASE"/>
    <property type="match status" value="1"/>
</dbReference>
<dbReference type="GO" id="GO:0005525">
    <property type="term" value="F:GTP binding"/>
    <property type="evidence" value="ECO:0007669"/>
    <property type="project" value="UniProtKB-KW"/>
</dbReference>
<dbReference type="Pfam" id="PF00071">
    <property type="entry name" value="Ras"/>
    <property type="match status" value="1"/>
</dbReference>
<dbReference type="SUPFAM" id="SSF52540">
    <property type="entry name" value="P-loop containing nucleoside triphosphate hydrolases"/>
    <property type="match status" value="1"/>
</dbReference>
<dbReference type="Proteomes" id="UP001634394">
    <property type="component" value="Unassembled WGS sequence"/>
</dbReference>
<sequence length="201" mass="22783">MGVKVHLKQSIVICTLVGDGMVGKTSLARILMKKMLPEKYVATVFDNFTGSQWVAGDKHTVSMFDTTGQQEYEELRAFTYKESVVIVVCYSVVDRESFFSVREYWLPEIQKHIGGENKKPIILVATQTDLRNKNGCDIDKPVSTSEGEQLAKDIGAEEFIECSVVNKEGVSEVLENAIICVIRQRKRKLNIFKKIFRKLVE</sequence>
<organism evidence="3 4">
    <name type="scientific">Sinanodonta woodiana</name>
    <name type="common">Chinese pond mussel</name>
    <name type="synonym">Anodonta woodiana</name>
    <dbReference type="NCBI Taxonomy" id="1069815"/>
    <lineage>
        <taxon>Eukaryota</taxon>
        <taxon>Metazoa</taxon>
        <taxon>Spiralia</taxon>
        <taxon>Lophotrochozoa</taxon>
        <taxon>Mollusca</taxon>
        <taxon>Bivalvia</taxon>
        <taxon>Autobranchia</taxon>
        <taxon>Heteroconchia</taxon>
        <taxon>Palaeoheterodonta</taxon>
        <taxon>Unionida</taxon>
        <taxon>Unionoidea</taxon>
        <taxon>Unionidae</taxon>
        <taxon>Unioninae</taxon>
        <taxon>Sinanodonta</taxon>
    </lineage>
</organism>
<dbReference type="InterPro" id="IPR003578">
    <property type="entry name" value="Small_GTPase_Rho"/>
</dbReference>
<dbReference type="SMART" id="SM00175">
    <property type="entry name" value="RAB"/>
    <property type="match status" value="1"/>
</dbReference>
<accession>A0ABD3WI72</accession>
<dbReference type="InterPro" id="IPR005225">
    <property type="entry name" value="Small_GTP-bd"/>
</dbReference>
<keyword evidence="4" id="KW-1185">Reference proteome</keyword>
<dbReference type="InterPro" id="IPR001806">
    <property type="entry name" value="Small_GTPase"/>
</dbReference>
<evidence type="ECO:0000256" key="2">
    <source>
        <dbReference type="ARBA" id="ARBA00023134"/>
    </source>
</evidence>
<protein>
    <submittedName>
        <fullName evidence="3">Uncharacterized protein</fullName>
    </submittedName>
</protein>
<dbReference type="Gene3D" id="3.40.50.300">
    <property type="entry name" value="P-loop containing nucleotide triphosphate hydrolases"/>
    <property type="match status" value="1"/>
</dbReference>
<dbReference type="EMBL" id="JBJQND010000006">
    <property type="protein sequence ID" value="KAL3873241.1"/>
    <property type="molecule type" value="Genomic_DNA"/>
</dbReference>
<name>A0ABD3WI72_SINWO</name>
<reference evidence="3 4" key="1">
    <citation type="submission" date="2024-11" db="EMBL/GenBank/DDBJ databases">
        <title>Chromosome-level genome assembly of the freshwater bivalve Anodonta woodiana.</title>
        <authorList>
            <person name="Chen X."/>
        </authorList>
    </citation>
    <scope>NUCLEOTIDE SEQUENCE [LARGE SCALE GENOMIC DNA]</scope>
    <source>
        <strain evidence="3">MN2024</strain>
        <tissue evidence="3">Gills</tissue>
    </source>
</reference>
<dbReference type="NCBIfam" id="TIGR00231">
    <property type="entry name" value="small_GTP"/>
    <property type="match status" value="1"/>
</dbReference>
<dbReference type="PROSITE" id="PS51419">
    <property type="entry name" value="RAB"/>
    <property type="match status" value="1"/>
</dbReference>
<evidence type="ECO:0000256" key="1">
    <source>
        <dbReference type="ARBA" id="ARBA00022741"/>
    </source>
</evidence>
<keyword evidence="1" id="KW-0547">Nucleotide-binding</keyword>
<proteinExistence type="predicted"/>
<dbReference type="InterPro" id="IPR027417">
    <property type="entry name" value="P-loop_NTPase"/>
</dbReference>
<keyword evidence="2" id="KW-0342">GTP-binding</keyword>
<dbReference type="PRINTS" id="PR00449">
    <property type="entry name" value="RASTRNSFRMNG"/>
</dbReference>
<dbReference type="PROSITE" id="PS51420">
    <property type="entry name" value="RHO"/>
    <property type="match status" value="1"/>
</dbReference>
<dbReference type="PROSITE" id="PS51421">
    <property type="entry name" value="RAS"/>
    <property type="match status" value="1"/>
</dbReference>
<comment type="caution">
    <text evidence="3">The sequence shown here is derived from an EMBL/GenBank/DDBJ whole genome shotgun (WGS) entry which is preliminary data.</text>
</comment>
<evidence type="ECO:0000313" key="3">
    <source>
        <dbReference type="EMBL" id="KAL3873241.1"/>
    </source>
</evidence>
<dbReference type="CDD" id="cd00157">
    <property type="entry name" value="Rho"/>
    <property type="match status" value="1"/>
</dbReference>
<dbReference type="SMART" id="SM00174">
    <property type="entry name" value="RHO"/>
    <property type="match status" value="1"/>
</dbReference>
<gene>
    <name evidence="3" type="ORF">ACJMK2_036381</name>
</gene>
<dbReference type="AlphaFoldDB" id="A0ABD3WI72"/>
<evidence type="ECO:0000313" key="4">
    <source>
        <dbReference type="Proteomes" id="UP001634394"/>
    </source>
</evidence>
<dbReference type="SMART" id="SM00173">
    <property type="entry name" value="RAS"/>
    <property type="match status" value="1"/>
</dbReference>